<keyword evidence="2" id="KW-1185">Reference proteome</keyword>
<proteinExistence type="predicted"/>
<sequence length="33" mass="3734">MHEFNESVVILFPLIGGSTDKISNTQPRFTKRA</sequence>
<evidence type="ECO:0000313" key="2">
    <source>
        <dbReference type="Proteomes" id="UP000005413"/>
    </source>
</evidence>
<reference evidence="1 2" key="1">
    <citation type="journal article" date="2012" name="BMC Genomics">
        <title>Comparative genomic analysis of the genus Staphylococcus including Staphylococcus aureus and its newly described sister species Staphylococcus simiae.</title>
        <authorList>
            <person name="Suzuki H."/>
            <person name="Lefebure T."/>
            <person name="Pavinski Bitar P."/>
            <person name="Stanhope M.J."/>
        </authorList>
    </citation>
    <scope>NUCLEOTIDE SEQUENCE [LARGE SCALE GENOMIC DNA]</scope>
    <source>
        <strain evidence="1 2">CCM 7213</strain>
    </source>
</reference>
<evidence type="ECO:0000313" key="1">
    <source>
        <dbReference type="EMBL" id="EHJ07449.1"/>
    </source>
</evidence>
<comment type="caution">
    <text evidence="1">The sequence shown here is derived from an EMBL/GenBank/DDBJ whole genome shotgun (WGS) entry which is preliminary data.</text>
</comment>
<gene>
    <name evidence="1" type="ORF">SS7213T_09192</name>
</gene>
<protein>
    <submittedName>
        <fullName evidence="1">Uncharacterized protein</fullName>
    </submittedName>
</protein>
<dbReference type="Proteomes" id="UP000005413">
    <property type="component" value="Unassembled WGS sequence"/>
</dbReference>
<dbReference type="AlphaFoldDB" id="G5JK27"/>
<organism evidence="1 2">
    <name type="scientific">Staphylococcus simiae CCM 7213 = CCUG 51256</name>
    <dbReference type="NCBI Taxonomy" id="911238"/>
    <lineage>
        <taxon>Bacteria</taxon>
        <taxon>Bacillati</taxon>
        <taxon>Bacillota</taxon>
        <taxon>Bacilli</taxon>
        <taxon>Bacillales</taxon>
        <taxon>Staphylococcaceae</taxon>
        <taxon>Staphylococcus</taxon>
    </lineage>
</organism>
<dbReference type="EMBL" id="AEUN01000468">
    <property type="protein sequence ID" value="EHJ07449.1"/>
    <property type="molecule type" value="Genomic_DNA"/>
</dbReference>
<name>G5JK27_9STAP</name>
<accession>G5JK27</accession>